<organism evidence="2 3">
    <name type="scientific">Genlisea aurea</name>
    <dbReference type="NCBI Taxonomy" id="192259"/>
    <lineage>
        <taxon>Eukaryota</taxon>
        <taxon>Viridiplantae</taxon>
        <taxon>Streptophyta</taxon>
        <taxon>Embryophyta</taxon>
        <taxon>Tracheophyta</taxon>
        <taxon>Spermatophyta</taxon>
        <taxon>Magnoliopsida</taxon>
        <taxon>eudicotyledons</taxon>
        <taxon>Gunneridae</taxon>
        <taxon>Pentapetalae</taxon>
        <taxon>asterids</taxon>
        <taxon>lamiids</taxon>
        <taxon>Lamiales</taxon>
        <taxon>Lentibulariaceae</taxon>
        <taxon>Genlisea</taxon>
    </lineage>
</organism>
<dbReference type="EMBL" id="AUSU01000102">
    <property type="protein sequence ID" value="EPS74346.1"/>
    <property type="molecule type" value="Genomic_DNA"/>
</dbReference>
<evidence type="ECO:0000256" key="1">
    <source>
        <dbReference type="SAM" id="Phobius"/>
    </source>
</evidence>
<keyword evidence="1" id="KW-0472">Membrane</keyword>
<reference evidence="2 3" key="1">
    <citation type="journal article" date="2013" name="BMC Genomics">
        <title>The miniature genome of a carnivorous plant Genlisea aurea contains a low number of genes and short non-coding sequences.</title>
        <authorList>
            <person name="Leushkin E.V."/>
            <person name="Sutormin R.A."/>
            <person name="Nabieva E.R."/>
            <person name="Penin A.A."/>
            <person name="Kondrashov A.S."/>
            <person name="Logacheva M.D."/>
        </authorList>
    </citation>
    <scope>NUCLEOTIDE SEQUENCE [LARGE SCALE GENOMIC DNA]</scope>
</reference>
<dbReference type="PANTHER" id="PTHR34456">
    <property type="entry name" value="MITOVIRUS RNA-DEPENDENT RNA POLYMERASE"/>
    <property type="match status" value="1"/>
</dbReference>
<keyword evidence="1" id="KW-1133">Transmembrane helix</keyword>
<sequence>MEATDGRSSRLISQRRMPDRVLHLVIHTLFGPSYASCCVNSALSTNMFEVPFVRGKRKKASEVFGKHANWSILVVYFKHYALLGDDILIADDKCLFGYEISGVLLCYGVGESSKRYLVRNLTVALSVTHPLSVKNLMRSTIRSSRKAWKSYFGVYLSSLFLFGLGELLFSP</sequence>
<name>S8DA39_9LAMI</name>
<comment type="caution">
    <text evidence="2">The sequence shown here is derived from an EMBL/GenBank/DDBJ whole genome shotgun (WGS) entry which is preliminary data.</text>
</comment>
<gene>
    <name evidence="2" type="ORF">M569_00408</name>
</gene>
<keyword evidence="3" id="KW-1185">Reference proteome</keyword>
<proteinExistence type="predicted"/>
<dbReference type="PANTHER" id="PTHR34456:SF13">
    <property type="entry name" value="REVERSE TRANSCRIPTASE DOMAIN-CONTAINING PROTEIN"/>
    <property type="match status" value="1"/>
</dbReference>
<dbReference type="AlphaFoldDB" id="S8DA39"/>
<accession>S8DA39</accession>
<keyword evidence="1" id="KW-0812">Transmembrane</keyword>
<protein>
    <submittedName>
        <fullName evidence="2">Uncharacterized protein</fullName>
    </submittedName>
</protein>
<feature type="transmembrane region" description="Helical" evidence="1">
    <location>
        <begin position="151"/>
        <end position="169"/>
    </location>
</feature>
<dbReference type="Proteomes" id="UP000015453">
    <property type="component" value="Unassembled WGS sequence"/>
</dbReference>
<dbReference type="OrthoDB" id="1105356at2759"/>
<evidence type="ECO:0000313" key="2">
    <source>
        <dbReference type="EMBL" id="EPS74346.1"/>
    </source>
</evidence>
<evidence type="ECO:0000313" key="3">
    <source>
        <dbReference type="Proteomes" id="UP000015453"/>
    </source>
</evidence>
<dbReference type="InterPro" id="IPR008686">
    <property type="entry name" value="RNA_pol_mitovir"/>
</dbReference>